<feature type="compositionally biased region" description="Basic and acidic residues" evidence="7">
    <location>
        <begin position="623"/>
        <end position="637"/>
    </location>
</feature>
<keyword evidence="5" id="KW-0539">Nucleus</keyword>
<dbReference type="AlphaFoldDB" id="A0A6I9SC18"/>
<keyword evidence="4" id="KW-0862">Zinc</keyword>
<gene>
    <name evidence="12 13" type="primary">LOC105056449</name>
</gene>
<keyword evidence="3 6" id="KW-0863">Zinc-finger</keyword>
<evidence type="ECO:0000256" key="1">
    <source>
        <dbReference type="ARBA" id="ARBA00004123"/>
    </source>
</evidence>
<comment type="subcellular location">
    <subcellularLocation>
        <location evidence="1">Nucleus</location>
    </subcellularLocation>
</comment>
<dbReference type="InterPro" id="IPR017907">
    <property type="entry name" value="Znf_RING_CS"/>
</dbReference>
<dbReference type="SMART" id="SM01180">
    <property type="entry name" value="DWNN"/>
    <property type="match status" value="1"/>
</dbReference>
<dbReference type="PROSITE" id="PS00518">
    <property type="entry name" value="ZF_RING_1"/>
    <property type="match status" value="1"/>
</dbReference>
<dbReference type="GO" id="GO:0016567">
    <property type="term" value="P:protein ubiquitination"/>
    <property type="evidence" value="ECO:0007669"/>
    <property type="project" value="InterPro"/>
</dbReference>
<dbReference type="GO" id="GO:0008270">
    <property type="term" value="F:zinc ion binding"/>
    <property type="evidence" value="ECO:0007669"/>
    <property type="project" value="UniProtKB-KW"/>
</dbReference>
<evidence type="ECO:0000256" key="5">
    <source>
        <dbReference type="ARBA" id="ARBA00023242"/>
    </source>
</evidence>
<keyword evidence="2" id="KW-0479">Metal-binding</keyword>
<dbReference type="GO" id="GO:0005634">
    <property type="term" value="C:nucleus"/>
    <property type="evidence" value="ECO:0007669"/>
    <property type="project" value="UniProtKB-SubCell"/>
</dbReference>
<dbReference type="OrthoDB" id="106784at2759"/>
<dbReference type="CDD" id="cd16620">
    <property type="entry name" value="vRING-HC-C4C4_RBBP6"/>
    <property type="match status" value="1"/>
</dbReference>
<feature type="compositionally biased region" description="Basic residues" evidence="7">
    <location>
        <begin position="695"/>
        <end position="710"/>
    </location>
</feature>
<feature type="region of interest" description="Disordered" evidence="7">
    <location>
        <begin position="661"/>
        <end position="820"/>
    </location>
</feature>
<dbReference type="Pfam" id="PF08783">
    <property type="entry name" value="DWNN"/>
    <property type="match status" value="1"/>
</dbReference>
<feature type="compositionally biased region" description="Basic and acidic residues" evidence="7">
    <location>
        <begin position="786"/>
        <end position="813"/>
    </location>
</feature>
<evidence type="ECO:0000313" key="11">
    <source>
        <dbReference type="Proteomes" id="UP000504607"/>
    </source>
</evidence>
<evidence type="ECO:0000256" key="3">
    <source>
        <dbReference type="ARBA" id="ARBA00022771"/>
    </source>
</evidence>
<dbReference type="InterPro" id="IPR033489">
    <property type="entry name" value="RBBP6"/>
</dbReference>
<dbReference type="Proteomes" id="UP000504607">
    <property type="component" value="Chromosome 13"/>
</dbReference>
<evidence type="ECO:0000313" key="13">
    <source>
        <dbReference type="RefSeq" id="XP_029123788.1"/>
    </source>
</evidence>
<dbReference type="SMART" id="SM00343">
    <property type="entry name" value="ZnF_C2HC"/>
    <property type="match status" value="1"/>
</dbReference>
<feature type="domain" description="RING-type" evidence="8">
    <location>
        <begin position="228"/>
        <end position="267"/>
    </location>
</feature>
<dbReference type="SMART" id="SM00184">
    <property type="entry name" value="RING"/>
    <property type="match status" value="1"/>
</dbReference>
<dbReference type="GO" id="GO:0003676">
    <property type="term" value="F:nucleic acid binding"/>
    <property type="evidence" value="ECO:0007669"/>
    <property type="project" value="InterPro"/>
</dbReference>
<evidence type="ECO:0000256" key="7">
    <source>
        <dbReference type="SAM" id="MobiDB-lite"/>
    </source>
</evidence>
<protein>
    <submittedName>
        <fullName evidence="12 13">E3 ubiquitin ligase PQT3-like isoform X1</fullName>
    </submittedName>
</protein>
<dbReference type="Pfam" id="PF00098">
    <property type="entry name" value="zf-CCHC"/>
    <property type="match status" value="1"/>
</dbReference>
<evidence type="ECO:0000313" key="12">
    <source>
        <dbReference type="RefSeq" id="XP_010936950.1"/>
    </source>
</evidence>
<keyword evidence="11" id="KW-1185">Reference proteome</keyword>
<feature type="domain" description="CCHC-type" evidence="9">
    <location>
        <begin position="452"/>
        <end position="466"/>
    </location>
</feature>
<dbReference type="GO" id="GO:0006511">
    <property type="term" value="P:ubiquitin-dependent protein catabolic process"/>
    <property type="evidence" value="ECO:0007669"/>
    <property type="project" value="TreeGrafter"/>
</dbReference>
<dbReference type="Gene3D" id="3.10.20.90">
    <property type="entry name" value="Phosphatidylinositol 3-kinase Catalytic Subunit, Chain A, domain 1"/>
    <property type="match status" value="1"/>
</dbReference>
<dbReference type="InterPro" id="IPR013083">
    <property type="entry name" value="Znf_RING/FYVE/PHD"/>
</dbReference>
<dbReference type="KEGG" id="egu:105056449"/>
<dbReference type="RefSeq" id="XP_029123788.1">
    <property type="nucleotide sequence ID" value="XM_029267955.1"/>
</dbReference>
<feature type="compositionally biased region" description="Basic and acidic residues" evidence="7">
    <location>
        <begin position="728"/>
        <end position="741"/>
    </location>
</feature>
<feature type="compositionally biased region" description="Basic and acidic residues" evidence="7">
    <location>
        <begin position="674"/>
        <end position="685"/>
    </location>
</feature>
<dbReference type="PANTHER" id="PTHR15439:SF11">
    <property type="entry name" value="E3 UBIQUITIN LIGASE PQT3-LIKE ISOFORM X1"/>
    <property type="match status" value="1"/>
</dbReference>
<dbReference type="InterPro" id="IPR001878">
    <property type="entry name" value="Znf_CCHC"/>
</dbReference>
<dbReference type="PROSITE" id="PS50089">
    <property type="entry name" value="ZF_RING_2"/>
    <property type="match status" value="1"/>
</dbReference>
<dbReference type="SUPFAM" id="SSF57756">
    <property type="entry name" value="Retrovirus zinc finger-like domains"/>
    <property type="match status" value="1"/>
</dbReference>
<dbReference type="Pfam" id="PF13923">
    <property type="entry name" value="zf-C3HC4_2"/>
    <property type="match status" value="1"/>
</dbReference>
<dbReference type="InterPro" id="IPR001841">
    <property type="entry name" value="Znf_RING"/>
</dbReference>
<dbReference type="PROSITE" id="PS50158">
    <property type="entry name" value="ZF_CCHC"/>
    <property type="match status" value="1"/>
</dbReference>
<dbReference type="Gene3D" id="3.30.40.10">
    <property type="entry name" value="Zinc/RING finger domain, C3HC4 (zinc finger)"/>
    <property type="match status" value="1"/>
</dbReference>
<dbReference type="PROSITE" id="PS51282">
    <property type="entry name" value="DWNN"/>
    <property type="match status" value="1"/>
</dbReference>
<evidence type="ECO:0000259" key="10">
    <source>
        <dbReference type="PROSITE" id="PS51282"/>
    </source>
</evidence>
<dbReference type="SUPFAM" id="SSF57850">
    <property type="entry name" value="RING/U-box"/>
    <property type="match status" value="1"/>
</dbReference>
<dbReference type="RefSeq" id="XP_010936950.1">
    <property type="nucleotide sequence ID" value="XM_010938648.2"/>
</dbReference>
<organism evidence="11 12">
    <name type="scientific">Elaeis guineensis var. tenera</name>
    <name type="common">Oil palm</name>
    <dbReference type="NCBI Taxonomy" id="51953"/>
    <lineage>
        <taxon>Eukaryota</taxon>
        <taxon>Viridiplantae</taxon>
        <taxon>Streptophyta</taxon>
        <taxon>Embryophyta</taxon>
        <taxon>Tracheophyta</taxon>
        <taxon>Spermatophyta</taxon>
        <taxon>Magnoliopsida</taxon>
        <taxon>Liliopsida</taxon>
        <taxon>Arecaceae</taxon>
        <taxon>Arecoideae</taxon>
        <taxon>Cocoseae</taxon>
        <taxon>Elaeidinae</taxon>
        <taxon>Elaeis</taxon>
    </lineage>
</organism>
<evidence type="ECO:0000256" key="4">
    <source>
        <dbReference type="ARBA" id="ARBA00022833"/>
    </source>
</evidence>
<feature type="region of interest" description="Disordered" evidence="7">
    <location>
        <begin position="593"/>
        <end position="649"/>
    </location>
</feature>
<evidence type="ECO:0000259" key="8">
    <source>
        <dbReference type="PROSITE" id="PS50089"/>
    </source>
</evidence>
<evidence type="ECO:0000256" key="2">
    <source>
        <dbReference type="ARBA" id="ARBA00022723"/>
    </source>
</evidence>
<dbReference type="GeneID" id="105056449"/>
<sequence>MAVRFKFRSSAAFESVDLGGRPSISVSDLRSRILHLVNLPICRDFDLLISDALTGHPFDDEGFQIPMGSSVIVKRVPACKSAPLDPVGGNSAMKHRGLANSLVSSPSENVDMDSFDDFGNDLYPAFEAPLLESDAKVANINIVDKKDDISRSLETPISRCQNIGGSDLSEAMSKEIIRDNYSNECDIDNNKKQMKLKSKRQEQNKFDEGVGLCSPTMLNTDLPPELRCSLCNAIFKEAVMIPCCQHSFCDKCIRSALFERARCPMCSSTKCTVKDLLPNLSLRQAIEHFLEAQVAINDLDKNTPKYAPDGESGIQAKELSCAVSVRQQEAQFPNSPSATGKGSNQIMTESAYENKRSAGINILLDTAKSAKSAPSSHKINQIKGDENSSAQALKQMHEFQESGRSSKLPQKLPLNKEVNLTIQRKKGSAFNTPDGSGALMPPSQNRKGTRNCYMCGSPNHLVRDCPAASNPYPGDAAFPGGMSAYGHPFWHGASLPHFRPFANIYGAPGVMPFDPTVIQVSPFGMPSYMPSLYAGMAGPYSLMRMGGVPPPLMAGAEHPFSRAEFMKLQDGELKHKLLNECRERELDYDAVSEDNRDNEARRRSHERKHYLDKEPIKTCSDSENQRMDKKNSLEKHHSPSRRRPGFTSDEEIYSADLKHKESCTSVSRRNQRVHYSEKSKSERQDATNSSSWHSRDRRKHKHRSSKKHSEKRGQYSSVYDQRSHRRNQKEVPDNHEKDSKDPHRHHCTHHNHSENGLEPDLSSGRRQLIKEKESSHSSRHSKSKVSLRDDRSEVDRWEMVDGSDEDLRGENYYHKRKRTR</sequence>
<dbReference type="InterPro" id="IPR036875">
    <property type="entry name" value="Znf_CCHC_sf"/>
</dbReference>
<dbReference type="GO" id="GO:0061630">
    <property type="term" value="F:ubiquitin protein ligase activity"/>
    <property type="evidence" value="ECO:0007669"/>
    <property type="project" value="InterPro"/>
</dbReference>
<evidence type="ECO:0000259" key="9">
    <source>
        <dbReference type="PROSITE" id="PS50158"/>
    </source>
</evidence>
<accession>A0A6I9SC18</accession>
<feature type="domain" description="DWNN" evidence="10">
    <location>
        <begin position="3"/>
        <end position="77"/>
    </location>
</feature>
<evidence type="ECO:0000256" key="6">
    <source>
        <dbReference type="PROSITE-ProRule" id="PRU00047"/>
    </source>
</evidence>
<proteinExistence type="predicted"/>
<name>A0A6I9SC18_ELAGV</name>
<dbReference type="PANTHER" id="PTHR15439">
    <property type="entry name" value="RETINOBLASTOMA-BINDING PROTEIN 6"/>
    <property type="match status" value="1"/>
</dbReference>
<dbReference type="GO" id="GO:0006397">
    <property type="term" value="P:mRNA processing"/>
    <property type="evidence" value="ECO:0007669"/>
    <property type="project" value="InterPro"/>
</dbReference>
<dbReference type="InterPro" id="IPR014891">
    <property type="entry name" value="DWNN_domain"/>
</dbReference>
<reference evidence="12 13" key="1">
    <citation type="submission" date="2025-04" db="UniProtKB">
        <authorList>
            <consortium name="RefSeq"/>
        </authorList>
    </citation>
    <scope>IDENTIFICATION</scope>
</reference>